<dbReference type="EMBL" id="CP036279">
    <property type="protein sequence ID" value="QDU63879.1"/>
    <property type="molecule type" value="Genomic_DNA"/>
</dbReference>
<dbReference type="Proteomes" id="UP000317093">
    <property type="component" value="Chromosome"/>
</dbReference>
<evidence type="ECO:0000313" key="1">
    <source>
        <dbReference type="EMBL" id="QDU63879.1"/>
    </source>
</evidence>
<evidence type="ECO:0000313" key="2">
    <source>
        <dbReference type="Proteomes" id="UP000317093"/>
    </source>
</evidence>
<keyword evidence="2" id="KW-1185">Reference proteome</keyword>
<name>A0A518BA80_9BACT</name>
<sequence length="73" mass="8027">MPTSFGKSGRLTIEGPAEVIGAIETSAAEHGLRVSTYLMMLHQIHVQGIDPRILDDVRETFGHDAEILRELAQ</sequence>
<protein>
    <submittedName>
        <fullName evidence="1">Uncharacterized protein</fullName>
    </submittedName>
</protein>
<dbReference type="AlphaFoldDB" id="A0A518BA80"/>
<dbReference type="KEGG" id="knv:Pan216_47600"/>
<gene>
    <name evidence="1" type="ORF">Pan216_47600</name>
</gene>
<accession>A0A518BA80</accession>
<proteinExistence type="predicted"/>
<organism evidence="1 2">
    <name type="scientific">Kolteria novifilia</name>
    <dbReference type="NCBI Taxonomy" id="2527975"/>
    <lineage>
        <taxon>Bacteria</taxon>
        <taxon>Pseudomonadati</taxon>
        <taxon>Planctomycetota</taxon>
        <taxon>Planctomycetia</taxon>
        <taxon>Kolteriales</taxon>
        <taxon>Kolteriaceae</taxon>
        <taxon>Kolteria</taxon>
    </lineage>
</organism>
<reference evidence="1 2" key="1">
    <citation type="submission" date="2019-02" db="EMBL/GenBank/DDBJ databases">
        <title>Deep-cultivation of Planctomycetes and their phenomic and genomic characterization uncovers novel biology.</title>
        <authorList>
            <person name="Wiegand S."/>
            <person name="Jogler M."/>
            <person name="Boedeker C."/>
            <person name="Pinto D."/>
            <person name="Vollmers J."/>
            <person name="Rivas-Marin E."/>
            <person name="Kohn T."/>
            <person name="Peeters S.H."/>
            <person name="Heuer A."/>
            <person name="Rast P."/>
            <person name="Oberbeckmann S."/>
            <person name="Bunk B."/>
            <person name="Jeske O."/>
            <person name="Meyerdierks A."/>
            <person name="Storesund J.E."/>
            <person name="Kallscheuer N."/>
            <person name="Luecker S."/>
            <person name="Lage O.M."/>
            <person name="Pohl T."/>
            <person name="Merkel B.J."/>
            <person name="Hornburger P."/>
            <person name="Mueller R.-W."/>
            <person name="Bruemmer F."/>
            <person name="Labrenz M."/>
            <person name="Spormann A.M."/>
            <person name="Op den Camp H."/>
            <person name="Overmann J."/>
            <person name="Amann R."/>
            <person name="Jetten M.S.M."/>
            <person name="Mascher T."/>
            <person name="Medema M.H."/>
            <person name="Devos D.P."/>
            <person name="Kaster A.-K."/>
            <person name="Ovreas L."/>
            <person name="Rohde M."/>
            <person name="Galperin M.Y."/>
            <person name="Jogler C."/>
        </authorList>
    </citation>
    <scope>NUCLEOTIDE SEQUENCE [LARGE SCALE GENOMIC DNA]</scope>
    <source>
        <strain evidence="1 2">Pan216</strain>
    </source>
</reference>
<dbReference type="RefSeq" id="WP_145261683.1">
    <property type="nucleotide sequence ID" value="NZ_CP036279.1"/>
</dbReference>